<accession>A0ABD2QD79</accession>
<evidence type="ECO:0000313" key="2">
    <source>
        <dbReference type="EMBL" id="KAL3317450.1"/>
    </source>
</evidence>
<organism evidence="2 3">
    <name type="scientific">Cichlidogyrus casuarinus</name>
    <dbReference type="NCBI Taxonomy" id="1844966"/>
    <lineage>
        <taxon>Eukaryota</taxon>
        <taxon>Metazoa</taxon>
        <taxon>Spiralia</taxon>
        <taxon>Lophotrochozoa</taxon>
        <taxon>Platyhelminthes</taxon>
        <taxon>Monogenea</taxon>
        <taxon>Monopisthocotylea</taxon>
        <taxon>Dactylogyridea</taxon>
        <taxon>Ancyrocephalidae</taxon>
        <taxon>Cichlidogyrus</taxon>
    </lineage>
</organism>
<feature type="non-terminal residue" evidence="2">
    <location>
        <position position="1"/>
    </location>
</feature>
<feature type="compositionally biased region" description="Basic and acidic residues" evidence="1">
    <location>
        <begin position="18"/>
        <end position="35"/>
    </location>
</feature>
<name>A0ABD2QD79_9PLAT</name>
<proteinExistence type="predicted"/>
<evidence type="ECO:0000313" key="3">
    <source>
        <dbReference type="Proteomes" id="UP001626550"/>
    </source>
</evidence>
<protein>
    <submittedName>
        <fullName evidence="2">Uncharacterized protein</fullName>
    </submittedName>
</protein>
<gene>
    <name evidence="2" type="ORF">Ciccas_003903</name>
</gene>
<evidence type="ECO:0000256" key="1">
    <source>
        <dbReference type="SAM" id="MobiDB-lite"/>
    </source>
</evidence>
<reference evidence="2 3" key="1">
    <citation type="submission" date="2024-11" db="EMBL/GenBank/DDBJ databases">
        <title>Adaptive evolution of stress response genes in parasites aligns with host niche diversity.</title>
        <authorList>
            <person name="Hahn C."/>
            <person name="Resl P."/>
        </authorList>
    </citation>
    <scope>NUCLEOTIDE SEQUENCE [LARGE SCALE GENOMIC DNA]</scope>
    <source>
        <strain evidence="2">EGGRZ-B1_66</strain>
        <tissue evidence="2">Body</tissue>
    </source>
</reference>
<sequence length="112" mass="12804">ATDDTKYRNPSQLLARPNQDHRQPVSDNPLQERKQQPKRISGGIRSCQQIFTLPSQLFLLLEDLQTEPLNSNSKIQSYSAIRHTCTSNLFCVHQTLETIIANIMERKLAAED</sequence>
<dbReference type="EMBL" id="JBJKFK010000381">
    <property type="protein sequence ID" value="KAL3317450.1"/>
    <property type="molecule type" value="Genomic_DNA"/>
</dbReference>
<dbReference type="AlphaFoldDB" id="A0ABD2QD79"/>
<feature type="region of interest" description="Disordered" evidence="1">
    <location>
        <begin position="1"/>
        <end position="41"/>
    </location>
</feature>
<dbReference type="Proteomes" id="UP001626550">
    <property type="component" value="Unassembled WGS sequence"/>
</dbReference>
<comment type="caution">
    <text evidence="2">The sequence shown here is derived from an EMBL/GenBank/DDBJ whole genome shotgun (WGS) entry which is preliminary data.</text>
</comment>
<keyword evidence="3" id="KW-1185">Reference proteome</keyword>